<reference evidence="1" key="1">
    <citation type="submission" date="2020-11" db="EMBL/GenBank/DDBJ databases">
        <title>Adaptations for nitrogen fixation in a non-lichenized fungal sporocarp promotes dispersal by wood-feeding termites.</title>
        <authorList>
            <consortium name="DOE Joint Genome Institute"/>
            <person name="Koch R.A."/>
            <person name="Yoon G."/>
            <person name="Arayal U."/>
            <person name="Lail K."/>
            <person name="Amirebrahimi M."/>
            <person name="Labutti K."/>
            <person name="Lipzen A."/>
            <person name="Riley R."/>
            <person name="Barry K."/>
            <person name="Henrissat B."/>
            <person name="Grigoriev I.V."/>
            <person name="Herr J.R."/>
            <person name="Aime M.C."/>
        </authorList>
    </citation>
    <scope>NUCLEOTIDE SEQUENCE</scope>
    <source>
        <strain evidence="1">MCA 3950</strain>
    </source>
</reference>
<comment type="caution">
    <text evidence="1">The sequence shown here is derived from an EMBL/GenBank/DDBJ whole genome shotgun (WGS) entry which is preliminary data.</text>
</comment>
<gene>
    <name evidence="1" type="ORF">BT62DRAFT_1014186</name>
</gene>
<dbReference type="AlphaFoldDB" id="A0A9P8ALV8"/>
<accession>A0A9P8ALV8</accession>
<dbReference type="GeneID" id="66100462"/>
<proteinExistence type="predicted"/>
<keyword evidence="2" id="KW-1185">Reference proteome</keyword>
<organism evidence="1 2">
    <name type="scientific">Guyanagaster necrorhizus</name>
    <dbReference type="NCBI Taxonomy" id="856835"/>
    <lineage>
        <taxon>Eukaryota</taxon>
        <taxon>Fungi</taxon>
        <taxon>Dikarya</taxon>
        <taxon>Basidiomycota</taxon>
        <taxon>Agaricomycotina</taxon>
        <taxon>Agaricomycetes</taxon>
        <taxon>Agaricomycetidae</taxon>
        <taxon>Agaricales</taxon>
        <taxon>Marasmiineae</taxon>
        <taxon>Physalacriaceae</taxon>
        <taxon>Guyanagaster</taxon>
    </lineage>
</organism>
<dbReference type="RefSeq" id="XP_043032741.1">
    <property type="nucleotide sequence ID" value="XM_043178175.1"/>
</dbReference>
<evidence type="ECO:0000313" key="1">
    <source>
        <dbReference type="EMBL" id="KAG7439237.1"/>
    </source>
</evidence>
<dbReference type="EMBL" id="MU250604">
    <property type="protein sequence ID" value="KAG7439237.1"/>
    <property type="molecule type" value="Genomic_DNA"/>
</dbReference>
<dbReference type="Proteomes" id="UP000812287">
    <property type="component" value="Unassembled WGS sequence"/>
</dbReference>
<sequence>MLAARSHRVHRVSTHFDFRRDRFYPTQAFNYRRQNKSTAEHGGLEVNSGYRVTILLFAPGNSGGSIAETNISIPLQDTRSLNGSTTLVHFFMPPSRRLGGINMFLDALHVGLTTHCSRVEVWCRSFKVIIVNRYDKGRTQVQLGLNELIVTYVQAALSHWTLEKRGYMLCHPDVARVYGFHRSPMLIFVLALEKDRYILCSLDPATRISLHSRSRKGLSSYLLIQSNSATGGVQLLLCSSNSPNSERSATCGQQSRLVNARKASTSLAPHCKACRHNLHCSLGSLRGVDRQSTRHCTPHLEHIKKLCFKRRTCACVSFLSQGSHSELDPSFICIRWTPLRIHYLQHQQSSMMIIQDDASFMVAFGDDMSSSGSGELV</sequence>
<protein>
    <submittedName>
        <fullName evidence="1">Uncharacterized protein</fullName>
    </submittedName>
</protein>
<name>A0A9P8ALV8_9AGAR</name>
<evidence type="ECO:0000313" key="2">
    <source>
        <dbReference type="Proteomes" id="UP000812287"/>
    </source>
</evidence>